<dbReference type="Proteomes" id="UP000470876">
    <property type="component" value="Unassembled WGS sequence"/>
</dbReference>
<dbReference type="SUPFAM" id="SSF55144">
    <property type="entry name" value="LigT-like"/>
    <property type="match status" value="1"/>
</dbReference>
<comment type="caution">
    <text evidence="1">The sequence shown here is derived from an EMBL/GenBank/DDBJ whole genome shotgun (WGS) entry which is preliminary data.</text>
</comment>
<evidence type="ECO:0000313" key="2">
    <source>
        <dbReference type="Proteomes" id="UP000470876"/>
    </source>
</evidence>
<keyword evidence="2" id="KW-1185">Reference proteome</keyword>
<dbReference type="RefSeq" id="WP_163955523.1">
    <property type="nucleotide sequence ID" value="NZ_JAAGUX010000003.1"/>
</dbReference>
<dbReference type="InterPro" id="IPR009097">
    <property type="entry name" value="Cyclic_Pdiesterase"/>
</dbReference>
<protein>
    <recommendedName>
        <fullName evidence="3">2'-5' RNA ligase family protein</fullName>
    </recommendedName>
</protein>
<name>A0ABX0CES9_9NOCA</name>
<organism evidence="1 2">
    <name type="scientific">Nocardia cyriacigeorgica</name>
    <dbReference type="NCBI Taxonomy" id="135487"/>
    <lineage>
        <taxon>Bacteria</taxon>
        <taxon>Bacillati</taxon>
        <taxon>Actinomycetota</taxon>
        <taxon>Actinomycetes</taxon>
        <taxon>Mycobacteriales</taxon>
        <taxon>Nocardiaceae</taxon>
        <taxon>Nocardia</taxon>
    </lineage>
</organism>
<reference evidence="1 2" key="1">
    <citation type="submission" date="2020-01" db="EMBL/GenBank/DDBJ databases">
        <title>Genetics and antimicrobial susceptibilities of Nocardia species isolated from the soil; a comparison with species isolated from humans.</title>
        <authorList>
            <person name="Carrasco G."/>
            <person name="Monzon S."/>
            <person name="Sansegundo M."/>
            <person name="Garcia E."/>
            <person name="Garrido N."/>
            <person name="Medina M.J."/>
            <person name="Villalon P."/>
            <person name="Ramirez-Arocha A.C."/>
            <person name="Jimenez P."/>
            <person name="Cuesta I."/>
            <person name="Valdezate S."/>
        </authorList>
    </citation>
    <scope>NUCLEOTIDE SEQUENCE [LARGE SCALE GENOMIC DNA]</scope>
    <source>
        <strain evidence="1 2">CNM20110649</strain>
    </source>
</reference>
<sequence length="200" mass="21589">MSEPRLRDGQDGPLGHYWFLTFEHARSLHTATTHCQTTLDGKSFAATPIEGLHLTLDRIARDGGTSVAQRARIVAAAERACADQGPFTLTIERLVNIRAAIGFIVAPTNRVGELRDGLRAATMSVLPDAPVKDSATAPHVTIAYPIYEGLNAEAVAAVAAIDPDVDRVNVTVSEVEMVALERRGHGYRWETIARIPLTGI</sequence>
<accession>A0ABX0CES9</accession>
<dbReference type="Pfam" id="PF13563">
    <property type="entry name" value="2_5_RNA_ligase2"/>
    <property type="match status" value="1"/>
</dbReference>
<evidence type="ECO:0000313" key="1">
    <source>
        <dbReference type="EMBL" id="NEW54522.1"/>
    </source>
</evidence>
<dbReference type="EMBL" id="JAAGUX010000003">
    <property type="protein sequence ID" value="NEW54522.1"/>
    <property type="molecule type" value="Genomic_DNA"/>
</dbReference>
<gene>
    <name evidence="1" type="ORF">GV794_02420</name>
</gene>
<evidence type="ECO:0008006" key="3">
    <source>
        <dbReference type="Google" id="ProtNLM"/>
    </source>
</evidence>
<dbReference type="Gene3D" id="3.90.1140.10">
    <property type="entry name" value="Cyclic phosphodiesterase"/>
    <property type="match status" value="1"/>
</dbReference>
<proteinExistence type="predicted"/>